<dbReference type="EMBL" id="HBUE01350456">
    <property type="protein sequence ID" value="CAG6602838.1"/>
    <property type="molecule type" value="Transcribed_RNA"/>
</dbReference>
<keyword evidence="1" id="KW-1133">Transmembrane helix</keyword>
<keyword evidence="1" id="KW-0472">Membrane</keyword>
<sequence>MQRVKVVLVLGKAHVRFQRQALVIVVILLLLALIVHCGIVDTLLLKLRLLVLLQRRRHPVAAVPKSARLTAPTKHRVVAQLKVVPVGRDAPRVRRNSSRSSHLMRVKVVPQRAVIRGVHREPVVTVVDPLGRSAAISGRRWRPTHRPHHHRRNSPPPSRLTLLSNVVHVLALNLINAPIRPQINRRVATPDRRAAPHLPPILPHVVQKVPTLLKHQHVAILPVLHDLVVPRADHVFPLRQTVVRCRTRVILRLVVVHHVVVAQHLAPQRRVDRRLAVHLGLVVRAAPVRRPVVLALRHKLVVVAQVYDKVGALKSCCGSGGR</sequence>
<dbReference type="EMBL" id="HBUE01243357">
    <property type="protein sequence ID" value="CAG6550544.1"/>
    <property type="molecule type" value="Transcribed_RNA"/>
</dbReference>
<feature type="transmembrane region" description="Helical" evidence="1">
    <location>
        <begin position="21"/>
        <end position="45"/>
    </location>
</feature>
<protein>
    <submittedName>
        <fullName evidence="2">(northern house mosquito) hypothetical protein</fullName>
    </submittedName>
</protein>
<organism evidence="2">
    <name type="scientific">Culex pipiens</name>
    <name type="common">House mosquito</name>
    <dbReference type="NCBI Taxonomy" id="7175"/>
    <lineage>
        <taxon>Eukaryota</taxon>
        <taxon>Metazoa</taxon>
        <taxon>Ecdysozoa</taxon>
        <taxon>Arthropoda</taxon>
        <taxon>Hexapoda</taxon>
        <taxon>Insecta</taxon>
        <taxon>Pterygota</taxon>
        <taxon>Neoptera</taxon>
        <taxon>Endopterygota</taxon>
        <taxon>Diptera</taxon>
        <taxon>Nematocera</taxon>
        <taxon>Culicoidea</taxon>
        <taxon>Culicidae</taxon>
        <taxon>Culicinae</taxon>
        <taxon>Culicini</taxon>
        <taxon>Culex</taxon>
        <taxon>Culex</taxon>
    </lineage>
</organism>
<keyword evidence="1" id="KW-0812">Transmembrane</keyword>
<proteinExistence type="predicted"/>
<name>A0A8D8IAI0_CULPI</name>
<reference evidence="2" key="1">
    <citation type="submission" date="2021-05" db="EMBL/GenBank/DDBJ databases">
        <authorList>
            <person name="Alioto T."/>
            <person name="Alioto T."/>
            <person name="Gomez Garrido J."/>
        </authorList>
    </citation>
    <scope>NUCLEOTIDE SEQUENCE</scope>
</reference>
<evidence type="ECO:0000256" key="1">
    <source>
        <dbReference type="SAM" id="Phobius"/>
    </source>
</evidence>
<dbReference type="AlphaFoldDB" id="A0A8D8IAI0"/>
<accession>A0A8D8IAI0</accession>
<evidence type="ECO:0000313" key="2">
    <source>
        <dbReference type="EMBL" id="CAG6550544.1"/>
    </source>
</evidence>